<keyword evidence="3" id="KW-1133">Transmembrane helix</keyword>
<evidence type="ECO:0000256" key="3">
    <source>
        <dbReference type="SAM" id="Phobius"/>
    </source>
</evidence>
<dbReference type="Pfam" id="PF06072">
    <property type="entry name" value="Herpes_US9"/>
    <property type="match status" value="1"/>
</dbReference>
<dbReference type="RefSeq" id="YP_009054980.1">
    <property type="nucleotide sequence ID" value="NC_024771.1"/>
</dbReference>
<dbReference type="GeneID" id="20194387"/>
<comment type="similarity">
    <text evidence="1">Belongs to the alphaherpesvirinae envelope protein US9 family.</text>
</comment>
<sequence>MEPPTSAPMEPPTSAVNENYEGGGLARSPPSPALVGLEATVAAPPGGYLPLARVGGAGGYDSDAGCYYSESDNETAGMFIRRVGRRQTSRRRRRQCALTVAGVALVVALCAISGVAGAFLARLLGP</sequence>
<evidence type="ECO:0000313" key="4">
    <source>
        <dbReference type="EMBL" id="AIL02994.1"/>
    </source>
</evidence>
<organism evidence="4 5">
    <name type="scientific">Equid alphaherpesvirus 3</name>
    <dbReference type="NCBI Taxonomy" id="80341"/>
    <lineage>
        <taxon>Viruses</taxon>
        <taxon>Duplodnaviria</taxon>
        <taxon>Heunggongvirae</taxon>
        <taxon>Peploviricota</taxon>
        <taxon>Herviviricetes</taxon>
        <taxon>Herpesvirales</taxon>
        <taxon>Orthoherpesviridae</taxon>
        <taxon>Alphaherpesvirinae</taxon>
        <taxon>Varicellovirus</taxon>
        <taxon>Varicellovirus equidalpha3</taxon>
    </lineage>
</organism>
<evidence type="ECO:0000256" key="1">
    <source>
        <dbReference type="ARBA" id="ARBA00005410"/>
    </source>
</evidence>
<dbReference type="GO" id="GO:0075733">
    <property type="term" value="P:intracellular transport of virus"/>
    <property type="evidence" value="ECO:0007669"/>
    <property type="project" value="InterPro"/>
</dbReference>
<dbReference type="OrthoDB" id="39467at10239"/>
<keyword evidence="5" id="KW-1185">Reference proteome</keyword>
<feature type="transmembrane region" description="Helical" evidence="3">
    <location>
        <begin position="96"/>
        <end position="121"/>
    </location>
</feature>
<dbReference type="InterPro" id="IPR009278">
    <property type="entry name" value="Herpes_US9"/>
</dbReference>
<reference evidence="4 5" key="1">
    <citation type="submission" date="2014-06" db="EMBL/GenBank/DDBJ databases">
        <title>Comparative genome analysis of equine alphaherpesviruses.</title>
        <authorList>
            <person name="Sijmons S."/>
            <person name="Vissani A."/>
            <person name="Silva Tordoya M."/>
            <person name="Muylkens B."/>
            <person name="Thiry E."/>
            <person name="Maes P."/>
            <person name="Matthijnssens J."/>
            <person name="Barrandeguy M."/>
            <person name="Van Ranst M."/>
        </authorList>
    </citation>
    <scope>NUCLEOTIDE SEQUENCE [LARGE SCALE GENOMIC DNA]</scope>
    <source>
        <strain evidence="4">AR/2007/C3A</strain>
    </source>
</reference>
<feature type="region of interest" description="Disordered" evidence="2">
    <location>
        <begin position="1"/>
        <end position="31"/>
    </location>
</feature>
<protein>
    <submittedName>
        <fullName evidence="4">Membrane protein US9</fullName>
    </submittedName>
</protein>
<evidence type="ECO:0000256" key="2">
    <source>
        <dbReference type="SAM" id="MobiDB-lite"/>
    </source>
</evidence>
<dbReference type="KEGG" id="vg:20194387"/>
<keyword evidence="3" id="KW-0812">Transmembrane</keyword>
<dbReference type="Proteomes" id="UP000172799">
    <property type="component" value="Segment"/>
</dbReference>
<keyword evidence="3" id="KW-0472">Membrane</keyword>
<dbReference type="EMBL" id="KM051845">
    <property type="protein sequence ID" value="AIL02994.1"/>
    <property type="molecule type" value="Genomic_DNA"/>
</dbReference>
<proteinExistence type="inferred from homology"/>
<feature type="compositionally biased region" description="Pro residues" evidence="2">
    <location>
        <begin position="1"/>
        <end position="11"/>
    </location>
</feature>
<gene>
    <name evidence="4" type="primary">ORF76</name>
</gene>
<name>A0A077B7Q0_9ALPH</name>
<dbReference type="GO" id="GO:0043657">
    <property type="term" value="C:host cell"/>
    <property type="evidence" value="ECO:0007669"/>
    <property type="project" value="GOC"/>
</dbReference>
<evidence type="ECO:0000313" key="5">
    <source>
        <dbReference type="Proteomes" id="UP000172799"/>
    </source>
</evidence>
<accession>A0A077B7Q0</accession>